<organism evidence="1 2">
    <name type="scientific">Actinoalloteichus hoggarensis</name>
    <dbReference type="NCBI Taxonomy" id="1470176"/>
    <lineage>
        <taxon>Bacteria</taxon>
        <taxon>Bacillati</taxon>
        <taxon>Actinomycetota</taxon>
        <taxon>Actinomycetes</taxon>
        <taxon>Pseudonocardiales</taxon>
        <taxon>Pseudonocardiaceae</taxon>
        <taxon>Actinoalloteichus</taxon>
    </lineage>
</organism>
<gene>
    <name evidence="1" type="ORF">AHOG_05510</name>
</gene>
<protein>
    <submittedName>
        <fullName evidence="1">4'-phosphopantetheinyl transferase</fullName>
    </submittedName>
</protein>
<keyword evidence="2" id="KW-1185">Reference proteome</keyword>
<dbReference type="EMBL" id="CP022521">
    <property type="protein sequence ID" value="ASO18755.1"/>
    <property type="molecule type" value="Genomic_DNA"/>
</dbReference>
<accession>A0A221VYX8</accession>
<evidence type="ECO:0000313" key="1">
    <source>
        <dbReference type="EMBL" id="ASO18755.1"/>
    </source>
</evidence>
<name>A0A221VYX8_9PSEU</name>
<dbReference type="GO" id="GO:0000287">
    <property type="term" value="F:magnesium ion binding"/>
    <property type="evidence" value="ECO:0007669"/>
    <property type="project" value="InterPro"/>
</dbReference>
<dbReference type="RefSeq" id="WP_093940388.1">
    <property type="nucleotide sequence ID" value="NZ_CP022521.1"/>
</dbReference>
<dbReference type="AlphaFoldDB" id="A0A221VYX8"/>
<dbReference type="Gene3D" id="3.90.470.20">
    <property type="entry name" value="4'-phosphopantetheinyl transferase domain"/>
    <property type="match status" value="1"/>
</dbReference>
<proteinExistence type="predicted"/>
<dbReference type="Proteomes" id="UP000204221">
    <property type="component" value="Chromosome"/>
</dbReference>
<sequence>MNRTGSAVVRFAGLSRPQQLLAGLPLGGPGGFAGGGEGGEPVWAAGSASDHPASDDLPSHGPASADPTGGRQAPSGSDPVDPAACARTLPGTAATQPGTADRTETAGAPASIEQVFTRAERLRSGTGRTVEHWAGRLAAKLAVLRLLAVPASAERLGQVEVLPRRTPMCEASTACLHGHPPGVRLTGDLVRRAARRGGEQIRISISHTRDTALSVAIASASLPEDQHCEAA</sequence>
<dbReference type="OrthoDB" id="3531218at2"/>
<reference evidence="1 2" key="1">
    <citation type="submission" date="2017-07" db="EMBL/GenBank/DDBJ databases">
        <title>Complete genome sequence of Actinoalloteichus hoggarensis DSM 45943, type strain of Actinoalloteichus hoggarensis.</title>
        <authorList>
            <person name="Ruckert C."/>
            <person name="Nouioui I."/>
            <person name="Willmese J."/>
            <person name="van Wezel G."/>
            <person name="Klenk H.-P."/>
            <person name="Kalinowski J."/>
            <person name="Zotchev S.B."/>
        </authorList>
    </citation>
    <scope>NUCLEOTIDE SEQUENCE [LARGE SCALE GENOMIC DNA]</scope>
    <source>
        <strain evidence="1 2">DSM 45943</strain>
    </source>
</reference>
<dbReference type="InterPro" id="IPR037143">
    <property type="entry name" value="4-PPantetheinyl_Trfase_dom_sf"/>
</dbReference>
<dbReference type="GO" id="GO:0008897">
    <property type="term" value="F:holo-[acyl-carrier-protein] synthase activity"/>
    <property type="evidence" value="ECO:0007669"/>
    <property type="project" value="InterPro"/>
</dbReference>
<dbReference type="KEGG" id="ahg:AHOG_05510"/>
<keyword evidence="1" id="KW-0808">Transferase</keyword>
<evidence type="ECO:0000313" key="2">
    <source>
        <dbReference type="Proteomes" id="UP000204221"/>
    </source>
</evidence>